<feature type="domain" description="AraC effector-binding" evidence="1">
    <location>
        <begin position="1"/>
        <end position="161"/>
    </location>
</feature>
<dbReference type="Gene3D" id="3.20.80.10">
    <property type="entry name" value="Regulatory factor, effector binding domain"/>
    <property type="match status" value="1"/>
</dbReference>
<protein>
    <submittedName>
        <fullName evidence="2">AraC family transcriptional regulator</fullName>
    </submittedName>
</protein>
<evidence type="ECO:0000313" key="2">
    <source>
        <dbReference type="EMBL" id="PWU69857.1"/>
    </source>
</evidence>
<dbReference type="EMBL" id="QGTD01000004">
    <property type="protein sequence ID" value="PWU69857.1"/>
    <property type="molecule type" value="Genomic_DNA"/>
</dbReference>
<gene>
    <name evidence="2" type="ORF">DLJ74_02695</name>
</gene>
<dbReference type="InterPro" id="IPR029442">
    <property type="entry name" value="GyrI-like"/>
</dbReference>
<keyword evidence="3" id="KW-1185">Reference proteome</keyword>
<evidence type="ECO:0000313" key="3">
    <source>
        <dbReference type="Proteomes" id="UP000245624"/>
    </source>
</evidence>
<dbReference type="Proteomes" id="UP000245624">
    <property type="component" value="Unassembled WGS sequence"/>
</dbReference>
<dbReference type="InterPro" id="IPR053182">
    <property type="entry name" value="YobU-like_regulator"/>
</dbReference>
<proteinExistence type="predicted"/>
<evidence type="ECO:0000259" key="1">
    <source>
        <dbReference type="SMART" id="SM00871"/>
    </source>
</evidence>
<comment type="caution">
    <text evidence="2">The sequence shown here is derived from an EMBL/GenBank/DDBJ whole genome shotgun (WGS) entry which is preliminary data.</text>
</comment>
<dbReference type="OrthoDB" id="2593454at2"/>
<accession>A0A317L235</accession>
<sequence length="163" mass="18250">MEIRMEKKGLFTIAGVSVSTTLEDTKTNSTISKLMNDFFENRVSELAGIMSGKGGFGMFIDPPNYNPTTDEFQWIAGVEVNSHGELPEDFVRKTIPAHTYAVITYTGHVAGLGEAYNHFYQTWLPNSSYELADSFGFEYTDESFKGTNATDNVVELYFPVKKK</sequence>
<dbReference type="InterPro" id="IPR011256">
    <property type="entry name" value="Reg_factor_effector_dom_sf"/>
</dbReference>
<dbReference type="AlphaFoldDB" id="A0A317L235"/>
<organism evidence="2 3">
    <name type="scientific">Gracilibacillus dipsosauri</name>
    <dbReference type="NCBI Taxonomy" id="178340"/>
    <lineage>
        <taxon>Bacteria</taxon>
        <taxon>Bacillati</taxon>
        <taxon>Bacillota</taxon>
        <taxon>Bacilli</taxon>
        <taxon>Bacillales</taxon>
        <taxon>Bacillaceae</taxon>
        <taxon>Gracilibacillus</taxon>
    </lineage>
</organism>
<name>A0A317L235_9BACI</name>
<dbReference type="SMART" id="SM00871">
    <property type="entry name" value="AraC_E_bind"/>
    <property type="match status" value="1"/>
</dbReference>
<dbReference type="Pfam" id="PF06445">
    <property type="entry name" value="GyrI-like"/>
    <property type="match status" value="1"/>
</dbReference>
<dbReference type="PANTHER" id="PTHR36444:SF2">
    <property type="entry name" value="TRANSCRIPTIONAL REGULATOR PROTEIN YOBU-RELATED"/>
    <property type="match status" value="1"/>
</dbReference>
<dbReference type="PANTHER" id="PTHR36444">
    <property type="entry name" value="TRANSCRIPTIONAL REGULATOR PROTEIN YOBU-RELATED"/>
    <property type="match status" value="1"/>
</dbReference>
<dbReference type="SUPFAM" id="SSF55136">
    <property type="entry name" value="Probable bacterial effector-binding domain"/>
    <property type="match status" value="1"/>
</dbReference>
<dbReference type="InterPro" id="IPR010499">
    <property type="entry name" value="AraC_E-bd"/>
</dbReference>
<reference evidence="2 3" key="1">
    <citation type="submission" date="2018-05" db="EMBL/GenBank/DDBJ databases">
        <title>Genomic analysis of Gracilibacillus dipsosauri DD1 reveals novel features of a salt-tolerant amylase.</title>
        <authorList>
            <person name="Deutch C.E."/>
            <person name="Yang S."/>
        </authorList>
    </citation>
    <scope>NUCLEOTIDE SEQUENCE [LARGE SCALE GENOMIC DNA]</scope>
    <source>
        <strain evidence="2 3">DD1</strain>
    </source>
</reference>